<evidence type="ECO:0000313" key="3">
    <source>
        <dbReference type="Proteomes" id="UP001392437"/>
    </source>
</evidence>
<name>A0AAW0QNS8_9PEZI</name>
<accession>A0AAW0QNS8</accession>
<organism evidence="2 3">
    <name type="scientific">Apiospora kogelbergensis</name>
    <dbReference type="NCBI Taxonomy" id="1337665"/>
    <lineage>
        <taxon>Eukaryota</taxon>
        <taxon>Fungi</taxon>
        <taxon>Dikarya</taxon>
        <taxon>Ascomycota</taxon>
        <taxon>Pezizomycotina</taxon>
        <taxon>Sordariomycetes</taxon>
        <taxon>Xylariomycetidae</taxon>
        <taxon>Amphisphaeriales</taxon>
        <taxon>Apiosporaceae</taxon>
        <taxon>Apiospora</taxon>
    </lineage>
</organism>
<dbReference type="AlphaFoldDB" id="A0AAW0QNS8"/>
<evidence type="ECO:0000256" key="1">
    <source>
        <dbReference type="SAM" id="MobiDB-lite"/>
    </source>
</evidence>
<keyword evidence="3" id="KW-1185">Reference proteome</keyword>
<dbReference type="Proteomes" id="UP001392437">
    <property type="component" value="Unassembled WGS sequence"/>
</dbReference>
<feature type="region of interest" description="Disordered" evidence="1">
    <location>
        <begin position="85"/>
        <end position="104"/>
    </location>
</feature>
<dbReference type="EMBL" id="JAQQWP010000007">
    <property type="protein sequence ID" value="KAK8109877.1"/>
    <property type="molecule type" value="Genomic_DNA"/>
</dbReference>
<sequence>MRDNGLHGLSAFDQGLHARPPLVALLLDELLELAAEVAHEDACLPLVTHPLAHRARARVQDGLDPLDLRLVLELDHEHLVAAEQLGREDRVPRPGKAGRRRRAHGDVDVAQVRPALGVGEYLPQHVLQWLFPREGRKVLFVAEDKAAHGMQAVRAVFVLLDPLVCSLDFFGLLECVGGVRVWPPHGRAQQLAGCLLDDVVVGVVIEPSLVKRAAHRRQAR</sequence>
<reference evidence="2 3" key="1">
    <citation type="submission" date="2023-01" db="EMBL/GenBank/DDBJ databases">
        <title>Analysis of 21 Apiospora genomes using comparative genomics revels a genus with tremendous synthesis potential of carbohydrate active enzymes and secondary metabolites.</title>
        <authorList>
            <person name="Sorensen T."/>
        </authorList>
    </citation>
    <scope>NUCLEOTIDE SEQUENCE [LARGE SCALE GENOMIC DNA]</scope>
    <source>
        <strain evidence="2 3">CBS 117206</strain>
    </source>
</reference>
<protein>
    <submittedName>
        <fullName evidence="2">Uncharacterized protein</fullName>
    </submittedName>
</protein>
<evidence type="ECO:0000313" key="2">
    <source>
        <dbReference type="EMBL" id="KAK8109877.1"/>
    </source>
</evidence>
<proteinExistence type="predicted"/>
<comment type="caution">
    <text evidence="2">The sequence shown here is derived from an EMBL/GenBank/DDBJ whole genome shotgun (WGS) entry which is preliminary data.</text>
</comment>
<gene>
    <name evidence="2" type="ORF">PG999_008014</name>
</gene>